<organism evidence="6 7">
    <name type="scientific">Armillaria solidipes</name>
    <dbReference type="NCBI Taxonomy" id="1076256"/>
    <lineage>
        <taxon>Eukaryota</taxon>
        <taxon>Fungi</taxon>
        <taxon>Dikarya</taxon>
        <taxon>Basidiomycota</taxon>
        <taxon>Agaricomycotina</taxon>
        <taxon>Agaricomycetes</taxon>
        <taxon>Agaricomycetidae</taxon>
        <taxon>Agaricales</taxon>
        <taxon>Marasmiineae</taxon>
        <taxon>Physalacriaceae</taxon>
        <taxon>Armillaria</taxon>
    </lineage>
</organism>
<proteinExistence type="predicted"/>
<dbReference type="InterPro" id="IPR012337">
    <property type="entry name" value="RNaseH-like_sf"/>
</dbReference>
<dbReference type="SUPFAM" id="SSF53098">
    <property type="entry name" value="Ribonuclease H-like"/>
    <property type="match status" value="1"/>
</dbReference>
<keyword evidence="2" id="KW-0479">Metal-binding</keyword>
<keyword evidence="5" id="KW-0539">Nucleus</keyword>
<sequence length="255" mass="29629">RCFPHIMNLACHDVEQAIDQMRYGPGNQGPLANIDRNPIASLRTLIKSIRSSSLRREVFAEKVVQAELGSLQLLRDVDVQWSSTDIMIERAILLCEPILSFLQGREQRELQKYQLSDDEWTVLRLFHEILHVPHAFQQKLSAEKTPTLCDVLPAFSAFLARWRLLQEQMPEMEEVIQASLDKLEDYFLKVMYIPAYNFAMSKSHLAIVASLTPLVVLNPKMKLRWYEHHDPLKLEWVKNLFMQEVFFCALLSMSS</sequence>
<dbReference type="PANTHER" id="PTHR46481">
    <property type="entry name" value="ZINC FINGER BED DOMAIN-CONTAINING PROTEIN 4"/>
    <property type="match status" value="1"/>
</dbReference>
<keyword evidence="3" id="KW-0863">Zinc-finger</keyword>
<comment type="subcellular location">
    <subcellularLocation>
        <location evidence="1">Nucleus</location>
    </subcellularLocation>
</comment>
<evidence type="ECO:0000256" key="4">
    <source>
        <dbReference type="ARBA" id="ARBA00022833"/>
    </source>
</evidence>
<accession>A0A2H3AIY0</accession>
<keyword evidence="7" id="KW-1185">Reference proteome</keyword>
<evidence type="ECO:0000313" key="6">
    <source>
        <dbReference type="EMBL" id="PBK58919.1"/>
    </source>
</evidence>
<evidence type="ECO:0000256" key="1">
    <source>
        <dbReference type="ARBA" id="ARBA00004123"/>
    </source>
</evidence>
<evidence type="ECO:0000313" key="7">
    <source>
        <dbReference type="Proteomes" id="UP000218334"/>
    </source>
</evidence>
<dbReference type="EMBL" id="KZ293519">
    <property type="protein sequence ID" value="PBK58919.1"/>
    <property type="molecule type" value="Genomic_DNA"/>
</dbReference>
<evidence type="ECO:0000256" key="3">
    <source>
        <dbReference type="ARBA" id="ARBA00022771"/>
    </source>
</evidence>
<dbReference type="GO" id="GO:0005634">
    <property type="term" value="C:nucleus"/>
    <property type="evidence" value="ECO:0007669"/>
    <property type="project" value="UniProtKB-SubCell"/>
</dbReference>
<reference evidence="7" key="1">
    <citation type="journal article" date="2017" name="Nat. Ecol. Evol.">
        <title>Genome expansion and lineage-specific genetic innovations in the forest pathogenic fungi Armillaria.</title>
        <authorList>
            <person name="Sipos G."/>
            <person name="Prasanna A.N."/>
            <person name="Walter M.C."/>
            <person name="O'Connor E."/>
            <person name="Balint B."/>
            <person name="Krizsan K."/>
            <person name="Kiss B."/>
            <person name="Hess J."/>
            <person name="Varga T."/>
            <person name="Slot J."/>
            <person name="Riley R."/>
            <person name="Boka B."/>
            <person name="Rigling D."/>
            <person name="Barry K."/>
            <person name="Lee J."/>
            <person name="Mihaltcheva S."/>
            <person name="LaButti K."/>
            <person name="Lipzen A."/>
            <person name="Waldron R."/>
            <person name="Moloney N.M."/>
            <person name="Sperisen C."/>
            <person name="Kredics L."/>
            <person name="Vagvoelgyi C."/>
            <person name="Patrignani A."/>
            <person name="Fitzpatrick D."/>
            <person name="Nagy I."/>
            <person name="Doyle S."/>
            <person name="Anderson J.B."/>
            <person name="Grigoriev I.V."/>
            <person name="Gueldener U."/>
            <person name="Muensterkoetter M."/>
            <person name="Nagy L.G."/>
        </authorList>
    </citation>
    <scope>NUCLEOTIDE SEQUENCE [LARGE SCALE GENOMIC DNA]</scope>
    <source>
        <strain evidence="7">28-4</strain>
    </source>
</reference>
<name>A0A2H3AIY0_9AGAR</name>
<keyword evidence="4" id="KW-0862">Zinc</keyword>
<evidence type="ECO:0000256" key="2">
    <source>
        <dbReference type="ARBA" id="ARBA00022723"/>
    </source>
</evidence>
<protein>
    <recommendedName>
        <fullName evidence="8">hAT-like transposase RNase-H fold domain-containing protein</fullName>
    </recommendedName>
</protein>
<evidence type="ECO:0000256" key="5">
    <source>
        <dbReference type="ARBA" id="ARBA00023242"/>
    </source>
</evidence>
<evidence type="ECO:0008006" key="8">
    <source>
        <dbReference type="Google" id="ProtNLM"/>
    </source>
</evidence>
<dbReference type="PANTHER" id="PTHR46481:SF10">
    <property type="entry name" value="ZINC FINGER BED DOMAIN-CONTAINING PROTEIN 39"/>
    <property type="match status" value="1"/>
</dbReference>
<dbReference type="Proteomes" id="UP000218334">
    <property type="component" value="Unassembled WGS sequence"/>
</dbReference>
<feature type="non-terminal residue" evidence="6">
    <location>
        <position position="1"/>
    </location>
</feature>
<dbReference type="InterPro" id="IPR052035">
    <property type="entry name" value="ZnF_BED_domain_contain"/>
</dbReference>
<gene>
    <name evidence="6" type="ORF">ARMSODRAFT_899917</name>
</gene>
<dbReference type="GO" id="GO:0008270">
    <property type="term" value="F:zinc ion binding"/>
    <property type="evidence" value="ECO:0007669"/>
    <property type="project" value="UniProtKB-KW"/>
</dbReference>
<dbReference type="AlphaFoldDB" id="A0A2H3AIY0"/>